<dbReference type="EMBL" id="AFWF01000303">
    <property type="protein sequence ID" value="EGU31013.1"/>
    <property type="molecule type" value="Genomic_DNA"/>
</dbReference>
<evidence type="ECO:0000313" key="9">
    <source>
        <dbReference type="Proteomes" id="UP000004605"/>
    </source>
</evidence>
<evidence type="ECO:0000256" key="4">
    <source>
        <dbReference type="ARBA" id="ARBA00022722"/>
    </source>
</evidence>
<keyword evidence="3" id="KW-0235">DNA replication</keyword>
<gene>
    <name evidence="8" type="ORF">VII00023_20752</name>
</gene>
<evidence type="ECO:0000256" key="3">
    <source>
        <dbReference type="ARBA" id="ARBA00022705"/>
    </source>
</evidence>
<evidence type="ECO:0000313" key="8">
    <source>
        <dbReference type="EMBL" id="EGU31013.1"/>
    </source>
</evidence>
<comment type="caution">
    <text evidence="8">The sequence shown here is derived from an EMBL/GenBank/DDBJ whole genome shotgun (WGS) entry which is preliminary data.</text>
</comment>
<keyword evidence="9" id="KW-1185">Reference proteome</keyword>
<evidence type="ECO:0000256" key="5">
    <source>
        <dbReference type="ARBA" id="ARBA00022759"/>
    </source>
</evidence>
<name>F9S7W3_9VIBR</name>
<reference evidence="8 9" key="1">
    <citation type="journal article" date="2012" name="Int. J. Syst. Evol. Microbiol.">
        <title>Vibrio caribbeanicus sp. nov., isolated from the marine sponge Scleritoderma cyanea.</title>
        <authorList>
            <person name="Hoffmann M."/>
            <person name="Monday S.R."/>
            <person name="Allard M.W."/>
            <person name="Strain E.A."/>
            <person name="Whittaker P."/>
            <person name="Naum M."/>
            <person name="McCarthy P.J."/>
            <person name="Lopez J.V."/>
            <person name="Fischer M."/>
            <person name="Brown E.W."/>
        </authorList>
    </citation>
    <scope>NUCLEOTIDE SEQUENCE [LARGE SCALE GENOMIC DNA]</scope>
    <source>
        <strain evidence="8 9">ATCC 700023</strain>
    </source>
</reference>
<dbReference type="AlphaFoldDB" id="F9S7W3"/>
<organism evidence="8 9">
    <name type="scientific">Vibrio ichthyoenteri ATCC 700023</name>
    <dbReference type="NCBI Taxonomy" id="870968"/>
    <lineage>
        <taxon>Bacteria</taxon>
        <taxon>Pseudomonadati</taxon>
        <taxon>Pseudomonadota</taxon>
        <taxon>Gammaproteobacteria</taxon>
        <taxon>Vibrionales</taxon>
        <taxon>Vibrionaceae</taxon>
        <taxon>Vibrio</taxon>
    </lineage>
</organism>
<dbReference type="GO" id="GO:0004519">
    <property type="term" value="F:endonuclease activity"/>
    <property type="evidence" value="ECO:0007669"/>
    <property type="project" value="UniProtKB-KW"/>
</dbReference>
<comment type="similarity">
    <text evidence="2">Belongs to the phage GPA family.</text>
</comment>
<proteinExistence type="inferred from homology"/>
<accession>F9S7W3</accession>
<evidence type="ECO:0000256" key="2">
    <source>
        <dbReference type="ARBA" id="ARBA00009260"/>
    </source>
</evidence>
<dbReference type="GO" id="GO:0006260">
    <property type="term" value="P:DNA replication"/>
    <property type="evidence" value="ECO:0007669"/>
    <property type="project" value="UniProtKB-KW"/>
</dbReference>
<evidence type="ECO:0000256" key="6">
    <source>
        <dbReference type="ARBA" id="ARBA00022801"/>
    </source>
</evidence>
<evidence type="ECO:0000259" key="7">
    <source>
        <dbReference type="Pfam" id="PF05840"/>
    </source>
</evidence>
<feature type="domain" description="Replication gene A protein-like" evidence="7">
    <location>
        <begin position="186"/>
        <end position="446"/>
    </location>
</feature>
<keyword evidence="5" id="KW-0255">Endonuclease</keyword>
<dbReference type="RefSeq" id="WP_006714571.1">
    <property type="nucleotide sequence ID" value="NZ_AFWF01000303.1"/>
</dbReference>
<dbReference type="GO" id="GO:0016787">
    <property type="term" value="F:hydrolase activity"/>
    <property type="evidence" value="ECO:0007669"/>
    <property type="project" value="UniProtKB-KW"/>
</dbReference>
<keyword evidence="4" id="KW-0540">Nuclease</keyword>
<evidence type="ECO:0000256" key="1">
    <source>
        <dbReference type="ARBA" id="ARBA00003293"/>
    </source>
</evidence>
<keyword evidence="6" id="KW-0378">Hydrolase</keyword>
<sequence length="673" mass="77760">MLRTVEVSPGKFETIDFVQFSDPNRLSYWSEDDKDYLFDHVQTYVNNVSPTADYKAKCRAQHAQMLANQILVIDKSETFAPVNNKVCGDLYRACFRHGDFSRHMTRSYLDIVNKKDSAAALIELEAAHNRLMINSHSAAMSDEEIKALAAAKSFAFKKQIAVLPERERFPCAMRLLDSLGLSFRDELIKEKSNKGELFSLVNRVCDEVFLRRQLRKKCAYTVEQVARDLALVQRNKQVYCSDFSVMRQRERNQSNRNALENTVCYDADDMDNWFTIAELSDKSVSNPEIRRGEMFTRLRGFEEIARENGHVSAFYTSTTPSRFHAVSKGKVNQNWLDARKPTAKQAHTYLLDIWQALGKILDKKGIKLYGMRIVEPHQDGTPHHHYLLFMLPEHRDIVTAEFKRLALEDSPNEKGAKKHRFTSEYIDSERSAVGYVAKYLSKNIDGKHIDSDKSSSLSGIEAAERVVSWARVNQIRQFQFIGGPSVTVWREMRRFREEFKEDDAVLTDLTEPEHFMLEKIRKAADIGDWKDFCAAMGGVFVKRKDQPVRVQYNAPDAIEKLLASGEYSPTRFGDAAQGRINGVMFKQIFLCTRFRNWQTENKEKFLAAQEQIMTGVVDFFDALEQEKEYERMCEKRFQEYEDACAYYEELEALLLFGDFDACAQWAQPVGHRH</sequence>
<protein>
    <recommendedName>
        <fullName evidence="7">Replication gene A protein-like domain-containing protein</fullName>
    </recommendedName>
</protein>
<dbReference type="Pfam" id="PF05840">
    <property type="entry name" value="Phage_GPA"/>
    <property type="match status" value="1"/>
</dbReference>
<comment type="function">
    <text evidence="1">Possible endonuclease which induces a single-strand cut and initiates DNA replication.</text>
</comment>
<dbReference type="OrthoDB" id="5568266at2"/>
<dbReference type="InterPro" id="IPR008766">
    <property type="entry name" value="Replication_gene_A-like"/>
</dbReference>
<dbReference type="Proteomes" id="UP000004605">
    <property type="component" value="Unassembled WGS sequence"/>
</dbReference>